<sequence length="186" mass="20176">MKLLVVIASTRPGRVGKPVADWFAVAAREHGGFEVDLADLGELDLPLLDEPHHPRLQRYEHDHTKAWSARVAAADAVVFVMPEYNHSFNAALKNAIDYLHVEWAYKPIGFVAYGGVAAGQRAVGALKPVLAPLRAVAAADSVMIPWVQSMIEDGVFRPSDDVAASVDPMLDELAKLAEVYAPLRTG</sequence>
<dbReference type="InterPro" id="IPR005025">
    <property type="entry name" value="FMN_Rdtase-like_dom"/>
</dbReference>
<dbReference type="EMBL" id="RDBE01000010">
    <property type="protein sequence ID" value="RLV48162.1"/>
    <property type="molecule type" value="Genomic_DNA"/>
</dbReference>
<dbReference type="SUPFAM" id="SSF52218">
    <property type="entry name" value="Flavoproteins"/>
    <property type="match status" value="1"/>
</dbReference>
<dbReference type="GO" id="GO:0005829">
    <property type="term" value="C:cytosol"/>
    <property type="evidence" value="ECO:0007669"/>
    <property type="project" value="TreeGrafter"/>
</dbReference>
<dbReference type="AlphaFoldDB" id="A0A3L8NZS6"/>
<dbReference type="RefSeq" id="WP_121807667.1">
    <property type="nucleotide sequence ID" value="NZ_RDBE01000010.1"/>
</dbReference>
<dbReference type="InterPro" id="IPR050712">
    <property type="entry name" value="NAD(P)H-dep_reductase"/>
</dbReference>
<keyword evidence="3" id="KW-1185">Reference proteome</keyword>
<dbReference type="InterPro" id="IPR029039">
    <property type="entry name" value="Flavoprotein-like_sf"/>
</dbReference>
<dbReference type="GO" id="GO:0010181">
    <property type="term" value="F:FMN binding"/>
    <property type="evidence" value="ECO:0007669"/>
    <property type="project" value="TreeGrafter"/>
</dbReference>
<feature type="domain" description="NADPH-dependent FMN reductase-like" evidence="1">
    <location>
        <begin position="1"/>
        <end position="144"/>
    </location>
</feature>
<dbReference type="PANTHER" id="PTHR30543:SF21">
    <property type="entry name" value="NAD(P)H-DEPENDENT FMN REDUCTASE LOT6"/>
    <property type="match status" value="1"/>
</dbReference>
<accession>A0A3L8NZS6</accession>
<dbReference type="Pfam" id="PF03358">
    <property type="entry name" value="FMN_red"/>
    <property type="match status" value="1"/>
</dbReference>
<dbReference type="PANTHER" id="PTHR30543">
    <property type="entry name" value="CHROMATE REDUCTASE"/>
    <property type="match status" value="1"/>
</dbReference>
<dbReference type="OrthoDB" id="9812295at2"/>
<dbReference type="Proteomes" id="UP000281708">
    <property type="component" value="Unassembled WGS sequence"/>
</dbReference>
<protein>
    <submittedName>
        <fullName evidence="2">NADPH-dependent oxidoreductase</fullName>
    </submittedName>
</protein>
<comment type="caution">
    <text evidence="2">The sequence shown here is derived from an EMBL/GenBank/DDBJ whole genome shotgun (WGS) entry which is preliminary data.</text>
</comment>
<reference evidence="2 3" key="1">
    <citation type="submission" date="2018-10" db="EMBL/GenBank/DDBJ databases">
        <title>Marmoricola sp. 4Q3S-7 whole genome shotgun sequence.</title>
        <authorList>
            <person name="Li F."/>
        </authorList>
    </citation>
    <scope>NUCLEOTIDE SEQUENCE [LARGE SCALE GENOMIC DNA]</scope>
    <source>
        <strain evidence="2 3">4Q3S-7</strain>
    </source>
</reference>
<dbReference type="GO" id="GO:0016491">
    <property type="term" value="F:oxidoreductase activity"/>
    <property type="evidence" value="ECO:0007669"/>
    <property type="project" value="InterPro"/>
</dbReference>
<proteinExistence type="predicted"/>
<dbReference type="Gene3D" id="3.40.50.360">
    <property type="match status" value="1"/>
</dbReference>
<name>A0A3L8NZS6_9ACTN</name>
<organism evidence="2 3">
    <name type="scientific">Nocardioides mangrovicus</name>
    <dbReference type="NCBI Taxonomy" id="2478913"/>
    <lineage>
        <taxon>Bacteria</taxon>
        <taxon>Bacillati</taxon>
        <taxon>Actinomycetota</taxon>
        <taxon>Actinomycetes</taxon>
        <taxon>Propionibacteriales</taxon>
        <taxon>Nocardioidaceae</taxon>
        <taxon>Nocardioides</taxon>
    </lineage>
</organism>
<evidence type="ECO:0000259" key="1">
    <source>
        <dbReference type="Pfam" id="PF03358"/>
    </source>
</evidence>
<evidence type="ECO:0000313" key="3">
    <source>
        <dbReference type="Proteomes" id="UP000281708"/>
    </source>
</evidence>
<gene>
    <name evidence="2" type="ORF">D9V37_18980</name>
</gene>
<evidence type="ECO:0000313" key="2">
    <source>
        <dbReference type="EMBL" id="RLV48162.1"/>
    </source>
</evidence>